<dbReference type="SUPFAM" id="SSF51395">
    <property type="entry name" value="FMN-linked oxidoreductases"/>
    <property type="match status" value="1"/>
</dbReference>
<feature type="binding site" evidence="7">
    <location>
        <position position="146"/>
    </location>
    <ligand>
        <name>FMN</name>
        <dbReference type="ChEBI" id="CHEBI:58210"/>
    </ligand>
</feature>
<dbReference type="EMBL" id="JAJUWU010000004">
    <property type="protein sequence ID" value="MCE7027529.1"/>
    <property type="molecule type" value="Genomic_DNA"/>
</dbReference>
<feature type="binding site" evidence="7">
    <location>
        <begin position="96"/>
        <end position="98"/>
    </location>
    <ligand>
        <name>FMN</name>
        <dbReference type="ChEBI" id="CHEBI:58210"/>
    </ligand>
</feature>
<feature type="binding site" evidence="7">
    <location>
        <begin position="327"/>
        <end position="331"/>
    </location>
    <ligand>
        <name>FMN</name>
        <dbReference type="ChEBI" id="CHEBI:58210"/>
    </ligand>
</feature>
<dbReference type="PANTHER" id="PTHR10578">
    <property type="entry name" value="S -2-HYDROXY-ACID OXIDASE-RELATED"/>
    <property type="match status" value="1"/>
</dbReference>
<dbReference type="AlphaFoldDB" id="A0A9X1P0G7"/>
<dbReference type="InterPro" id="IPR008259">
    <property type="entry name" value="FMN_hydac_DH_AS"/>
</dbReference>
<organism evidence="9 10">
    <name type="scientific">Jiella avicenniae</name>
    <dbReference type="NCBI Taxonomy" id="2907202"/>
    <lineage>
        <taxon>Bacteria</taxon>
        <taxon>Pseudomonadati</taxon>
        <taxon>Pseudomonadota</taxon>
        <taxon>Alphaproteobacteria</taxon>
        <taxon>Hyphomicrobiales</taxon>
        <taxon>Aurantimonadaceae</taxon>
        <taxon>Jiella</taxon>
    </lineage>
</organism>
<dbReference type="PROSITE" id="PS51349">
    <property type="entry name" value="FMN_HYDROXY_ACID_DH_2"/>
    <property type="match status" value="1"/>
</dbReference>
<evidence type="ECO:0000256" key="3">
    <source>
        <dbReference type="ARBA" id="ARBA00022643"/>
    </source>
</evidence>
<evidence type="ECO:0000256" key="7">
    <source>
        <dbReference type="PIRSR" id="PIRSR000138-2"/>
    </source>
</evidence>
<comment type="similarity">
    <text evidence="5">Belongs to the FMN-dependent alpha-hydroxy acid dehydrogenase family.</text>
</comment>
<dbReference type="InterPro" id="IPR012133">
    <property type="entry name" value="Alpha-hydoxy_acid_DH_FMN"/>
</dbReference>
<keyword evidence="2 7" id="KW-0285">Flavoprotein</keyword>
<dbReference type="RefSeq" id="WP_233718472.1">
    <property type="nucleotide sequence ID" value="NZ_JAJUWU010000004.1"/>
</dbReference>
<dbReference type="Proteomes" id="UP001139035">
    <property type="component" value="Unassembled WGS sequence"/>
</dbReference>
<dbReference type="PROSITE" id="PS00557">
    <property type="entry name" value="FMN_HYDROXY_ACID_DH_1"/>
    <property type="match status" value="1"/>
</dbReference>
<evidence type="ECO:0000313" key="9">
    <source>
        <dbReference type="EMBL" id="MCE7027529.1"/>
    </source>
</evidence>
<dbReference type="Pfam" id="PF01070">
    <property type="entry name" value="FMN_dh"/>
    <property type="match status" value="1"/>
</dbReference>
<evidence type="ECO:0000259" key="8">
    <source>
        <dbReference type="PROSITE" id="PS51349"/>
    </source>
</evidence>
<comment type="caution">
    <text evidence="9">The sequence shown here is derived from an EMBL/GenBank/DDBJ whole genome shotgun (WGS) entry which is preliminary data.</text>
</comment>
<keyword evidence="3 7" id="KW-0288">FMN</keyword>
<dbReference type="PANTHER" id="PTHR10578:SF107">
    <property type="entry name" value="2-HYDROXYACID OXIDASE 1"/>
    <property type="match status" value="1"/>
</dbReference>
<dbReference type="CDD" id="cd02809">
    <property type="entry name" value="alpha_hydroxyacid_oxid_FMN"/>
    <property type="match status" value="1"/>
</dbReference>
<dbReference type="GO" id="GO:0010181">
    <property type="term" value="F:FMN binding"/>
    <property type="evidence" value="ECO:0007669"/>
    <property type="project" value="InterPro"/>
</dbReference>
<accession>A0A9X1P0G7</accession>
<gene>
    <name evidence="9" type="ORF">LZD57_05960</name>
</gene>
<feature type="domain" description="FMN hydroxy acid dehydrogenase" evidence="8">
    <location>
        <begin position="18"/>
        <end position="401"/>
    </location>
</feature>
<protein>
    <submittedName>
        <fullName evidence="9">Alpha-hydroxy-acid oxidizing protein</fullName>
    </submittedName>
</protein>
<feature type="binding site" evidence="7">
    <location>
        <position position="185"/>
    </location>
    <ligand>
        <name>glyoxylate</name>
        <dbReference type="ChEBI" id="CHEBI:36655"/>
    </ligand>
</feature>
<feature type="active site" description="Proton acceptor" evidence="6">
    <location>
        <position position="296"/>
    </location>
</feature>
<evidence type="ECO:0000256" key="1">
    <source>
        <dbReference type="ARBA" id="ARBA00001917"/>
    </source>
</evidence>
<evidence type="ECO:0000313" key="10">
    <source>
        <dbReference type="Proteomes" id="UP001139035"/>
    </source>
</evidence>
<feature type="binding site" evidence="7">
    <location>
        <position position="296"/>
    </location>
    <ligand>
        <name>glyoxylate</name>
        <dbReference type="ChEBI" id="CHEBI:36655"/>
    </ligand>
</feature>
<proteinExistence type="inferred from homology"/>
<feature type="binding site" evidence="7">
    <location>
        <position position="148"/>
    </location>
    <ligand>
        <name>glyoxylate</name>
        <dbReference type="ChEBI" id="CHEBI:36655"/>
    </ligand>
</feature>
<feature type="binding site" evidence="7">
    <location>
        <position position="294"/>
    </location>
    <ligand>
        <name>FMN</name>
        <dbReference type="ChEBI" id="CHEBI:58210"/>
    </ligand>
</feature>
<feature type="binding site" evidence="7">
    <location>
        <position position="272"/>
    </location>
    <ligand>
        <name>FMN</name>
        <dbReference type="ChEBI" id="CHEBI:58210"/>
    </ligand>
</feature>
<dbReference type="InterPro" id="IPR000262">
    <property type="entry name" value="FMN-dep_DH"/>
</dbReference>
<reference evidence="9" key="1">
    <citation type="submission" date="2022-01" db="EMBL/GenBank/DDBJ databases">
        <title>Jiella avicenniae sp. nov., a novel endophytic bacterium isolated from bark of Avicennia marina.</title>
        <authorList>
            <person name="Tuo L."/>
        </authorList>
    </citation>
    <scope>NUCLEOTIDE SEQUENCE</scope>
    <source>
        <strain evidence="9">CBK1P-4</strain>
    </source>
</reference>
<name>A0A9X1P0G7_9HYPH</name>
<dbReference type="InterPro" id="IPR037396">
    <property type="entry name" value="FMN_HAD"/>
</dbReference>
<dbReference type="PIRSF" id="PIRSF000138">
    <property type="entry name" value="Al-hdrx_acd_dh"/>
    <property type="match status" value="1"/>
</dbReference>
<feature type="binding site" evidence="7">
    <location>
        <position position="299"/>
    </location>
    <ligand>
        <name>glyoxylate</name>
        <dbReference type="ChEBI" id="CHEBI:36655"/>
    </ligand>
</feature>
<sequence length="417" mass="44680">MARSGGWGAGSRSDAASQALQRHPTYEFLEARAKRRIPRFAWDFVHGGTGADYGIDVNRRALDGVEIVPRYGVMGKAATETEIFGRRYSAPIGISPVGMDALAWPGSSRCLARAARDENIPYITGTLADSALEEVAEIAGPNAWLQLYGFPRDDHRVTFDMIARAEAAGMSAIVATLDAPVRAKRPRDLANRLVVPFRTRPSTVWQVATSPAWVRALMKAGMPGFGSIARYVDGEPTLDRVASFVQKELIGSFSWDEVSRMRRAFSRAVVVKGVLHPDDAERAVSAGVDAIMVSNHGGRQSDAAPAPIDVLPGIVDRVAGRAKILFDSGIRSGLDAARAIALGADAVFCGRAFLWGLGAAGDEGGAFVARMLREELAVAMAQSGAWTVPELREATIRHVGRFDFPARAAQSVPLAAQ</sequence>
<keyword evidence="10" id="KW-1185">Reference proteome</keyword>
<dbReference type="InterPro" id="IPR013785">
    <property type="entry name" value="Aldolase_TIM"/>
</dbReference>
<keyword evidence="4" id="KW-0560">Oxidoreductase</keyword>
<feature type="binding site" evidence="7">
    <location>
        <begin position="350"/>
        <end position="351"/>
    </location>
    <ligand>
        <name>FMN</name>
        <dbReference type="ChEBI" id="CHEBI:58210"/>
    </ligand>
</feature>
<dbReference type="GO" id="GO:0016491">
    <property type="term" value="F:oxidoreductase activity"/>
    <property type="evidence" value="ECO:0007669"/>
    <property type="project" value="UniProtKB-KW"/>
</dbReference>
<evidence type="ECO:0000256" key="2">
    <source>
        <dbReference type="ARBA" id="ARBA00022630"/>
    </source>
</evidence>
<evidence type="ECO:0000256" key="4">
    <source>
        <dbReference type="ARBA" id="ARBA00023002"/>
    </source>
</evidence>
<dbReference type="Gene3D" id="3.20.20.70">
    <property type="entry name" value="Aldolase class I"/>
    <property type="match status" value="1"/>
</dbReference>
<feature type="binding site" evidence="7">
    <location>
        <position position="176"/>
    </location>
    <ligand>
        <name>FMN</name>
        <dbReference type="ChEBI" id="CHEBI:58210"/>
    </ligand>
</feature>
<evidence type="ECO:0000256" key="6">
    <source>
        <dbReference type="PIRSR" id="PIRSR000138-1"/>
    </source>
</evidence>
<evidence type="ECO:0000256" key="5">
    <source>
        <dbReference type="ARBA" id="ARBA00024042"/>
    </source>
</evidence>
<comment type="cofactor">
    <cofactor evidence="1">
        <name>FMN</name>
        <dbReference type="ChEBI" id="CHEBI:58210"/>
    </cofactor>
</comment>